<dbReference type="Pfam" id="PF00171">
    <property type="entry name" value="Aldedh"/>
    <property type="match status" value="1"/>
</dbReference>
<evidence type="ECO:0000256" key="2">
    <source>
        <dbReference type="SAM" id="MobiDB-lite"/>
    </source>
</evidence>
<name>A0ABU9X3D1_9MICC</name>
<dbReference type="InterPro" id="IPR016163">
    <property type="entry name" value="Ald_DH_C"/>
</dbReference>
<gene>
    <name evidence="4" type="ORF">ABCQ75_15680</name>
</gene>
<accession>A0ABU9X3D1</accession>
<dbReference type="PROSITE" id="PS00070">
    <property type="entry name" value="ALDEHYDE_DEHYDR_CYS"/>
    <property type="match status" value="1"/>
</dbReference>
<dbReference type="Gene3D" id="3.40.309.10">
    <property type="entry name" value="Aldehyde Dehydrogenase, Chain A, domain 2"/>
    <property type="match status" value="1"/>
</dbReference>
<dbReference type="InterPro" id="IPR016162">
    <property type="entry name" value="Ald_DH_N"/>
</dbReference>
<evidence type="ECO:0000313" key="4">
    <source>
        <dbReference type="EMBL" id="MEN2745964.1"/>
    </source>
</evidence>
<organism evidence="4 5">
    <name type="scientific">Sinomonas halotolerans</name>
    <dbReference type="NCBI Taxonomy" id="1644133"/>
    <lineage>
        <taxon>Bacteria</taxon>
        <taxon>Bacillati</taxon>
        <taxon>Actinomycetota</taxon>
        <taxon>Actinomycetes</taxon>
        <taxon>Micrococcales</taxon>
        <taxon>Micrococcaceae</taxon>
        <taxon>Sinomonas</taxon>
    </lineage>
</organism>
<dbReference type="Gene3D" id="3.40.605.10">
    <property type="entry name" value="Aldehyde Dehydrogenase, Chain A, domain 1"/>
    <property type="match status" value="1"/>
</dbReference>
<comment type="caution">
    <text evidence="4">The sequence shown here is derived from an EMBL/GenBank/DDBJ whole genome shotgun (WGS) entry which is preliminary data.</text>
</comment>
<feature type="domain" description="Aldehyde dehydrogenase" evidence="3">
    <location>
        <begin position="36"/>
        <end position="502"/>
    </location>
</feature>
<proteinExistence type="predicted"/>
<dbReference type="PANTHER" id="PTHR11699">
    <property type="entry name" value="ALDEHYDE DEHYDROGENASE-RELATED"/>
    <property type="match status" value="1"/>
</dbReference>
<evidence type="ECO:0000313" key="5">
    <source>
        <dbReference type="Proteomes" id="UP001422074"/>
    </source>
</evidence>
<keyword evidence="1" id="KW-0560">Oxidoreductase</keyword>
<sequence length="506" mass="51981">MSPQTVASVPAAHDAAPVAAPVPAPVPLRLLIGGEWVAGDGGPLTSANPARPGQVVAEGTQAVPADVDRAMRAARAASREWARTPIHERGAVLARAAGELEARAGALGLELAREEGKTVPEGTGEVLRAAQILRYCSGEGDRTAGEHFASPRRGERILVTRKPLGVVGIVTPFNFPIAIPAWKLAPALVHGNAVVWKPASAVPLLAMRLAESLDSAGLPAGVLNLLIGPGVLGTELVRHPGLDGLSFTGSTGVGRTLAGEAASRGVPFQGEMGGKNAAIVLADADLDLAAEQVLFGAFRSTGQKCTATSRLILAADIADPFLARLTTRLDAWRTGDPTEAGVHMGPLVTDAAAQSVRDAVAAAESDGARVLYRGQAPAEGTAEGAAFVPPTILEVDAEGADNLVWREELFGPVLAVRRAASAEEAFALAEDSEFGLSAALFTRDIATALDAVDSLDVGILHVNSESAGADPHVPFGGAKKSGYGPKEQGGASKEFFTHTTTVYLRG</sequence>
<keyword evidence="5" id="KW-1185">Reference proteome</keyword>
<reference evidence="4 5" key="1">
    <citation type="submission" date="2024-05" db="EMBL/GenBank/DDBJ databases">
        <title>Sinomonas sp. nov., isolated from a waste landfill.</title>
        <authorList>
            <person name="Zhao Y."/>
        </authorList>
    </citation>
    <scope>NUCLEOTIDE SEQUENCE [LARGE SCALE GENOMIC DNA]</scope>
    <source>
        <strain evidence="4 5">CCTCC AB2014300</strain>
    </source>
</reference>
<dbReference type="Proteomes" id="UP001422074">
    <property type="component" value="Unassembled WGS sequence"/>
</dbReference>
<dbReference type="InterPro" id="IPR016161">
    <property type="entry name" value="Ald_DH/histidinol_DH"/>
</dbReference>
<evidence type="ECO:0000256" key="1">
    <source>
        <dbReference type="ARBA" id="ARBA00023002"/>
    </source>
</evidence>
<evidence type="ECO:0000259" key="3">
    <source>
        <dbReference type="Pfam" id="PF00171"/>
    </source>
</evidence>
<dbReference type="EMBL" id="JBDFRB010000022">
    <property type="protein sequence ID" value="MEN2745964.1"/>
    <property type="molecule type" value="Genomic_DNA"/>
</dbReference>
<protein>
    <submittedName>
        <fullName evidence="4">Aldehyde dehydrogenase family protein</fullName>
    </submittedName>
</protein>
<dbReference type="InterPro" id="IPR015590">
    <property type="entry name" value="Aldehyde_DH_dom"/>
</dbReference>
<dbReference type="SUPFAM" id="SSF53720">
    <property type="entry name" value="ALDH-like"/>
    <property type="match status" value="1"/>
</dbReference>
<dbReference type="InterPro" id="IPR016160">
    <property type="entry name" value="Ald_DH_CS_CYS"/>
</dbReference>
<dbReference type="RefSeq" id="WP_345886570.1">
    <property type="nucleotide sequence ID" value="NZ_JBDFRB010000022.1"/>
</dbReference>
<feature type="region of interest" description="Disordered" evidence="2">
    <location>
        <begin position="471"/>
        <end position="491"/>
    </location>
</feature>